<dbReference type="SUPFAM" id="SSF53850">
    <property type="entry name" value="Periplasmic binding protein-like II"/>
    <property type="match status" value="1"/>
</dbReference>
<dbReference type="InterPro" id="IPR006059">
    <property type="entry name" value="SBP"/>
</dbReference>
<evidence type="ECO:0000256" key="3">
    <source>
        <dbReference type="SAM" id="SignalP"/>
    </source>
</evidence>
<dbReference type="PANTHER" id="PTHR30006:SF24">
    <property type="entry name" value="SLL0237 PROTEIN"/>
    <property type="match status" value="1"/>
</dbReference>
<keyword evidence="1 3" id="KW-0732">Signal</keyword>
<dbReference type="InterPro" id="IPR006311">
    <property type="entry name" value="TAT_signal"/>
</dbReference>
<feature type="chain" id="PRO_5038023231" evidence="3">
    <location>
        <begin position="33"/>
        <end position="375"/>
    </location>
</feature>
<dbReference type="AlphaFoldDB" id="A0A975FM33"/>
<proteinExistence type="predicted"/>
<keyword evidence="2" id="KW-0479">Metal-binding</keyword>
<evidence type="ECO:0000313" key="4">
    <source>
        <dbReference type="EMBL" id="QTX04407.1"/>
    </source>
</evidence>
<feature type="binding site" evidence="2">
    <location>
        <position position="267"/>
    </location>
    <ligand>
        <name>Fe cation</name>
        <dbReference type="ChEBI" id="CHEBI:24875"/>
    </ligand>
</feature>
<evidence type="ECO:0000256" key="2">
    <source>
        <dbReference type="PIRSR" id="PIRSR002825-1"/>
    </source>
</evidence>
<dbReference type="KEGG" id="aarc:G127AT_14210"/>
<dbReference type="Proteomes" id="UP000671914">
    <property type="component" value="Chromosome"/>
</dbReference>
<gene>
    <name evidence="4" type="ORF">G127AT_14210</name>
</gene>
<keyword evidence="5" id="KW-1185">Reference proteome</keyword>
<evidence type="ECO:0000313" key="5">
    <source>
        <dbReference type="Proteomes" id="UP000671914"/>
    </source>
</evidence>
<dbReference type="RefSeq" id="WP_210897963.1">
    <property type="nucleotide sequence ID" value="NZ_CP071696.1"/>
</dbReference>
<protein>
    <submittedName>
        <fullName evidence="4">Extracellular solute-binding protein</fullName>
    </submittedName>
</protein>
<dbReference type="Gene3D" id="3.40.190.10">
    <property type="entry name" value="Periplasmic binding protein-like II"/>
    <property type="match status" value="2"/>
</dbReference>
<dbReference type="PROSITE" id="PS51318">
    <property type="entry name" value="TAT"/>
    <property type="match status" value="1"/>
</dbReference>
<organism evidence="4 5">
    <name type="scientific">Agromyces archimandritae</name>
    <dbReference type="NCBI Taxonomy" id="2781962"/>
    <lineage>
        <taxon>Bacteria</taxon>
        <taxon>Bacillati</taxon>
        <taxon>Actinomycetota</taxon>
        <taxon>Actinomycetes</taxon>
        <taxon>Micrococcales</taxon>
        <taxon>Microbacteriaceae</taxon>
        <taxon>Agromyces</taxon>
    </lineage>
</organism>
<dbReference type="PROSITE" id="PS51257">
    <property type="entry name" value="PROKAR_LIPOPROTEIN"/>
    <property type="match status" value="1"/>
</dbReference>
<dbReference type="PANTHER" id="PTHR30006">
    <property type="entry name" value="THIAMINE-BINDING PERIPLASMIC PROTEIN-RELATED"/>
    <property type="match status" value="1"/>
</dbReference>
<accession>A0A975FM33</accession>
<dbReference type="EMBL" id="CP071696">
    <property type="protein sequence ID" value="QTX04407.1"/>
    <property type="molecule type" value="Genomic_DNA"/>
</dbReference>
<dbReference type="PIRSF" id="PIRSF002825">
    <property type="entry name" value="CfbpA"/>
    <property type="match status" value="1"/>
</dbReference>
<name>A0A975FM33_9MICO</name>
<keyword evidence="2" id="KW-0408">Iron</keyword>
<dbReference type="Pfam" id="PF13416">
    <property type="entry name" value="SBP_bac_8"/>
    <property type="match status" value="1"/>
</dbReference>
<dbReference type="GO" id="GO:0046872">
    <property type="term" value="F:metal ion binding"/>
    <property type="evidence" value="ECO:0007669"/>
    <property type="project" value="UniProtKB-KW"/>
</dbReference>
<evidence type="ECO:0000256" key="1">
    <source>
        <dbReference type="ARBA" id="ARBA00022729"/>
    </source>
</evidence>
<sequence length="375" mass="39729">MFSSSRRRGVLAGISLAAAVAALTACSGGAGAVTKSSDPVEVPGASSEVNAYLNELYDRAFEDDKTEIVIYGPSVSTSKPMFDAFSERFPGITVLPQDAPDSQTLTKLEAEAQTGSRVADLFTGGGPTTAQAAAEPGICTNAEIKTAPADFEVPYANDGRLLPFAYRYFTFIYNTDAVDEAEAPKTWEELLDPKWTGKLVIGDPTVAGGLRYLLAGLQAPEAEDEFGEAYLRKLIEQDLVIGTSESAVPADVAAGRGDVGIGVFSGYYAVQKAKGAPLGIVFPLEDGGNFLTTSSVCYIEDAPHADAALLYLNWLFTEEGQETLAEVDGSYGILPGSPGPLGAPAFDSLERLPFSNPDPEFNKPYFAVVDELFKK</sequence>
<reference evidence="4" key="1">
    <citation type="submission" date="2021-03" db="EMBL/GenBank/DDBJ databases">
        <title>Agromyces archimandritus sp. nov., isolated from the cockroach Archimandrita tessellata.</title>
        <authorList>
            <person name="Guzman J."/>
            <person name="Ortuzar M."/>
            <person name="Poehlein A."/>
            <person name="Daniel R."/>
            <person name="Trujillo M."/>
            <person name="Vilcinskas A."/>
        </authorList>
    </citation>
    <scope>NUCLEOTIDE SEQUENCE</scope>
    <source>
        <strain evidence="4">G127AT</strain>
    </source>
</reference>
<dbReference type="InterPro" id="IPR026045">
    <property type="entry name" value="Ferric-bd"/>
</dbReference>
<feature type="signal peptide" evidence="3">
    <location>
        <begin position="1"/>
        <end position="32"/>
    </location>
</feature>